<dbReference type="InterPro" id="IPR036291">
    <property type="entry name" value="NAD(P)-bd_dom_sf"/>
</dbReference>
<evidence type="ECO:0000313" key="2">
    <source>
        <dbReference type="EMBL" id="WXA99959.1"/>
    </source>
</evidence>
<dbReference type="RefSeq" id="WP_394850601.1">
    <property type="nucleotide sequence ID" value="NZ_CP089982.1"/>
</dbReference>
<dbReference type="Gene3D" id="3.40.50.720">
    <property type="entry name" value="NAD(P)-binding Rossmann-like Domain"/>
    <property type="match status" value="1"/>
</dbReference>
<dbReference type="SUPFAM" id="SSF51735">
    <property type="entry name" value="NAD(P)-binding Rossmann-fold domains"/>
    <property type="match status" value="1"/>
</dbReference>
<accession>A0ABZ2KN59</accession>
<dbReference type="EMBL" id="CP089982">
    <property type="protein sequence ID" value="WXA99959.1"/>
    <property type="molecule type" value="Genomic_DNA"/>
</dbReference>
<proteinExistence type="predicted"/>
<dbReference type="Pfam" id="PF01370">
    <property type="entry name" value="Epimerase"/>
    <property type="match status" value="1"/>
</dbReference>
<dbReference type="InterPro" id="IPR050177">
    <property type="entry name" value="Lipid_A_modif_metabolic_enz"/>
</dbReference>
<organism evidence="2 3">
    <name type="scientific">Pendulispora brunnea</name>
    <dbReference type="NCBI Taxonomy" id="2905690"/>
    <lineage>
        <taxon>Bacteria</taxon>
        <taxon>Pseudomonadati</taxon>
        <taxon>Myxococcota</taxon>
        <taxon>Myxococcia</taxon>
        <taxon>Myxococcales</taxon>
        <taxon>Sorangiineae</taxon>
        <taxon>Pendulisporaceae</taxon>
        <taxon>Pendulispora</taxon>
    </lineage>
</organism>
<dbReference type="Proteomes" id="UP001379533">
    <property type="component" value="Chromosome"/>
</dbReference>
<gene>
    <name evidence="2" type="ORF">LZC95_24480</name>
</gene>
<keyword evidence="3" id="KW-1185">Reference proteome</keyword>
<evidence type="ECO:0000313" key="3">
    <source>
        <dbReference type="Proteomes" id="UP001379533"/>
    </source>
</evidence>
<name>A0ABZ2KN59_9BACT</name>
<dbReference type="InterPro" id="IPR001509">
    <property type="entry name" value="Epimerase_deHydtase"/>
</dbReference>
<feature type="domain" description="NAD-dependent epimerase/dehydratase" evidence="1">
    <location>
        <begin position="3"/>
        <end position="224"/>
    </location>
</feature>
<reference evidence="2 3" key="1">
    <citation type="submission" date="2021-12" db="EMBL/GenBank/DDBJ databases">
        <title>Discovery of the Pendulisporaceae a myxobacterial family with distinct sporulation behavior and unique specialized metabolism.</title>
        <authorList>
            <person name="Garcia R."/>
            <person name="Popoff A."/>
            <person name="Bader C.D."/>
            <person name="Loehr J."/>
            <person name="Walesch S."/>
            <person name="Walt C."/>
            <person name="Boldt J."/>
            <person name="Bunk B."/>
            <person name="Haeckl F.J.F.P.J."/>
            <person name="Gunesch A.P."/>
            <person name="Birkelbach J."/>
            <person name="Nuebel U."/>
            <person name="Pietschmann T."/>
            <person name="Bach T."/>
            <person name="Mueller R."/>
        </authorList>
    </citation>
    <scope>NUCLEOTIDE SEQUENCE [LARGE SCALE GENOMIC DNA]</scope>
    <source>
        <strain evidence="2 3">MSr12523</strain>
    </source>
</reference>
<sequence>MKIVIPGISGGVGQKLALHLLGNGHDVVGIDVRPWADAPKEISVHRVDIRKRAAEDVFRRVRPEAVVHMATVTSLMMRGEERHRINLGGTRAVFEHCRTYGAKHCIFVGRHTFYGAAADSPLFHTEDEPPMALSTFPELADLVAADLFAATALWRFPELVTTVLRACYTLGPTGHGTLATYLRGRTVPSLLGFDPLFQFMHEDDVVTSIALALERRIRGIFNVAGPPPVPFSVIVRETGRKRLPLPQFLIDRTLGRWGLPRLPRGALSHVKYPVVVDASAFRKATGFRHLYDEVKTLAAFRSAFPPPISHDA</sequence>
<protein>
    <submittedName>
        <fullName evidence="2">SDR family oxidoreductase</fullName>
    </submittedName>
</protein>
<evidence type="ECO:0000259" key="1">
    <source>
        <dbReference type="Pfam" id="PF01370"/>
    </source>
</evidence>
<dbReference type="PANTHER" id="PTHR43245:SF52">
    <property type="entry name" value="NAD-DEPENDENT EPIMERASE_DEHYDRATASE"/>
    <property type="match status" value="1"/>
</dbReference>
<dbReference type="PANTHER" id="PTHR43245">
    <property type="entry name" value="BIFUNCTIONAL POLYMYXIN RESISTANCE PROTEIN ARNA"/>
    <property type="match status" value="1"/>
</dbReference>
<dbReference type="CDD" id="cd05240">
    <property type="entry name" value="UDP_G4E_3_SDR_e"/>
    <property type="match status" value="1"/>
</dbReference>